<keyword evidence="4" id="KW-0407">Ion channel</keyword>
<dbReference type="Gene3D" id="1.10.287.70">
    <property type="match status" value="1"/>
</dbReference>
<feature type="transmembrane region" description="Helical" evidence="2">
    <location>
        <begin position="20"/>
        <end position="44"/>
    </location>
</feature>
<evidence type="ECO:0000256" key="2">
    <source>
        <dbReference type="SAM" id="Phobius"/>
    </source>
</evidence>
<dbReference type="InterPro" id="IPR013099">
    <property type="entry name" value="K_chnl_dom"/>
</dbReference>
<feature type="transmembrane region" description="Helical" evidence="2">
    <location>
        <begin position="82"/>
        <end position="102"/>
    </location>
</feature>
<dbReference type="EMBL" id="CP073344">
    <property type="protein sequence ID" value="UTW04765.1"/>
    <property type="molecule type" value="Genomic_DNA"/>
</dbReference>
<sequence length="161" mass="18318">MVRRYIYSTDEYNVRNYSTLFLGVLAFGLLYSLIALLSFPLLWFEQNHPDANILSYADAFWALQMSASTIGFGDFYPTSQGGRVIVALMFYIGVGIVGFIGAQIASKMVGFADTNVRNRELRLQNDEILKHNKELERKLDLLFKQLERSSATEKNQCDNTP</sequence>
<keyword evidence="2" id="KW-0812">Transmembrane</keyword>
<evidence type="ECO:0000313" key="4">
    <source>
        <dbReference type="EMBL" id="UTW04765.1"/>
    </source>
</evidence>
<reference evidence="4" key="1">
    <citation type="submission" date="2021-04" db="EMBL/GenBank/DDBJ databases">
        <title>Oceanospirillales bacteria with DddD are important DMSP degraders in coastal seawater.</title>
        <authorList>
            <person name="Liu J."/>
        </authorList>
    </citation>
    <scope>NUCLEOTIDE SEQUENCE</scope>
    <source>
        <strain evidence="4">GY6</strain>
    </source>
</reference>
<keyword evidence="2" id="KW-1133">Transmembrane helix</keyword>
<dbReference type="Proteomes" id="UP001059950">
    <property type="component" value="Chromosome"/>
</dbReference>
<keyword evidence="5" id="KW-1185">Reference proteome</keyword>
<feature type="domain" description="Potassium channel" evidence="3">
    <location>
        <begin position="22"/>
        <end position="102"/>
    </location>
</feature>
<dbReference type="GO" id="GO:0034220">
    <property type="term" value="P:monoatomic ion transmembrane transport"/>
    <property type="evidence" value="ECO:0007669"/>
    <property type="project" value="UniProtKB-KW"/>
</dbReference>
<keyword evidence="1" id="KW-0175">Coiled coil</keyword>
<evidence type="ECO:0000259" key="3">
    <source>
        <dbReference type="Pfam" id="PF07885"/>
    </source>
</evidence>
<dbReference type="SUPFAM" id="SSF81324">
    <property type="entry name" value="Voltage-gated potassium channels"/>
    <property type="match status" value="1"/>
</dbReference>
<proteinExistence type="predicted"/>
<keyword evidence="4" id="KW-0813">Transport</keyword>
<protein>
    <submittedName>
        <fullName evidence="4">Two pore domain potassium channel family protein</fullName>
    </submittedName>
</protein>
<gene>
    <name evidence="4" type="ORF">KDX31_07140</name>
</gene>
<dbReference type="Pfam" id="PF07885">
    <property type="entry name" value="Ion_trans_2"/>
    <property type="match status" value="1"/>
</dbReference>
<keyword evidence="2" id="KW-0472">Membrane</keyword>
<feature type="coiled-coil region" evidence="1">
    <location>
        <begin position="118"/>
        <end position="152"/>
    </location>
</feature>
<keyword evidence="4" id="KW-0406">Ion transport</keyword>
<evidence type="ECO:0000313" key="5">
    <source>
        <dbReference type="Proteomes" id="UP001059950"/>
    </source>
</evidence>
<evidence type="ECO:0000256" key="1">
    <source>
        <dbReference type="SAM" id="Coils"/>
    </source>
</evidence>
<name>A0ABY5GXV7_9GAMM</name>
<organism evidence="4 5">
    <name type="scientific">Amphritea atlantica</name>
    <dbReference type="NCBI Taxonomy" id="355243"/>
    <lineage>
        <taxon>Bacteria</taxon>
        <taxon>Pseudomonadati</taxon>
        <taxon>Pseudomonadota</taxon>
        <taxon>Gammaproteobacteria</taxon>
        <taxon>Oceanospirillales</taxon>
        <taxon>Oceanospirillaceae</taxon>
        <taxon>Amphritea</taxon>
    </lineage>
</organism>
<accession>A0ABY5GXV7</accession>